<gene>
    <name evidence="1" type="ORF">BpHYR1_003936</name>
</gene>
<protein>
    <recommendedName>
        <fullName evidence="3">RNA-directed DNA polymerase from mobile element jockey-like</fullName>
    </recommendedName>
</protein>
<evidence type="ECO:0008006" key="3">
    <source>
        <dbReference type="Google" id="ProtNLM"/>
    </source>
</evidence>
<dbReference type="Proteomes" id="UP000276133">
    <property type="component" value="Unassembled WGS sequence"/>
</dbReference>
<organism evidence="1 2">
    <name type="scientific">Brachionus plicatilis</name>
    <name type="common">Marine rotifer</name>
    <name type="synonym">Brachionus muelleri</name>
    <dbReference type="NCBI Taxonomy" id="10195"/>
    <lineage>
        <taxon>Eukaryota</taxon>
        <taxon>Metazoa</taxon>
        <taxon>Spiralia</taxon>
        <taxon>Gnathifera</taxon>
        <taxon>Rotifera</taxon>
        <taxon>Eurotatoria</taxon>
        <taxon>Monogononta</taxon>
        <taxon>Pseudotrocha</taxon>
        <taxon>Ploima</taxon>
        <taxon>Brachionidae</taxon>
        <taxon>Brachionus</taxon>
    </lineage>
</organism>
<evidence type="ECO:0000313" key="1">
    <source>
        <dbReference type="EMBL" id="RNA08232.1"/>
    </source>
</evidence>
<keyword evidence="2" id="KW-1185">Reference proteome</keyword>
<reference evidence="1 2" key="1">
    <citation type="journal article" date="2018" name="Sci. Rep.">
        <title>Genomic signatures of local adaptation to the degree of environmental predictability in rotifers.</title>
        <authorList>
            <person name="Franch-Gras L."/>
            <person name="Hahn C."/>
            <person name="Garcia-Roger E.M."/>
            <person name="Carmona M.J."/>
            <person name="Serra M."/>
            <person name="Gomez A."/>
        </authorList>
    </citation>
    <scope>NUCLEOTIDE SEQUENCE [LARGE SCALE GENOMIC DNA]</scope>
    <source>
        <strain evidence="1">HYR1</strain>
    </source>
</reference>
<comment type="caution">
    <text evidence="1">The sequence shown here is derived from an EMBL/GenBank/DDBJ whole genome shotgun (WGS) entry which is preliminary data.</text>
</comment>
<dbReference type="OrthoDB" id="416454at2759"/>
<dbReference type="AlphaFoldDB" id="A0A3M7QAJ4"/>
<sequence>MFKIKLTQILATVNIMYLFSLSLREGKIPKAANITMIPKKSILTQDQANYRPISLGKLLERIVYSRLVIVI</sequence>
<evidence type="ECO:0000313" key="2">
    <source>
        <dbReference type="Proteomes" id="UP000276133"/>
    </source>
</evidence>
<dbReference type="EMBL" id="REGN01006808">
    <property type="protein sequence ID" value="RNA08232.1"/>
    <property type="molecule type" value="Genomic_DNA"/>
</dbReference>
<proteinExistence type="predicted"/>
<accession>A0A3M7QAJ4</accession>
<name>A0A3M7QAJ4_BRAPC</name>